<dbReference type="Pfam" id="PF16537">
    <property type="entry name" value="T2SSB"/>
    <property type="match status" value="1"/>
</dbReference>
<keyword evidence="2" id="KW-0812">Transmembrane</keyword>
<organism evidence="4 5">
    <name type="scientific">Psychrosphaera algicola</name>
    <dbReference type="NCBI Taxonomy" id="3023714"/>
    <lineage>
        <taxon>Bacteria</taxon>
        <taxon>Pseudomonadati</taxon>
        <taxon>Pseudomonadota</taxon>
        <taxon>Gammaproteobacteria</taxon>
        <taxon>Alteromonadales</taxon>
        <taxon>Pseudoalteromonadaceae</taxon>
        <taxon>Psychrosphaera</taxon>
    </lineage>
</organism>
<name>A0ABT5FHS5_9GAMM</name>
<feature type="region of interest" description="Disordered" evidence="1">
    <location>
        <begin position="67"/>
        <end position="94"/>
    </location>
</feature>
<protein>
    <submittedName>
        <fullName evidence="4">General secretion pathway protein GspB</fullName>
    </submittedName>
</protein>
<dbReference type="Proteomes" id="UP001528411">
    <property type="component" value="Unassembled WGS sequence"/>
</dbReference>
<proteinExistence type="predicted"/>
<sequence>MFAQPQTTSIPAAIWALIGGLLLIIGLLGGYLLGQTPTNIVHSQQVPNEVRDTGTANDSETNKIASTDSLTAQNENQSEVASQAPTEVTAQTPSADVSVTANSVDVANTAQSVVQEEPIKQIEIGKNEQGQLVTSVTDAVNQATNAPTERQQDALTTANDNDLPIAEVSEDLRSQFAMAVEATEELPLNSYSEVNISTGSSLMSIHELSDAEKAGIPPLYYGMHIFATDPNERWVKINNQILKEGDDLMPGLRLLEIRQDLVVWETHFIRFMQEALDDFAG</sequence>
<reference evidence="4 5" key="1">
    <citation type="submission" date="2023-01" db="EMBL/GenBank/DDBJ databases">
        <title>Psychrosphaera sp. nov., isolated from marine algae.</title>
        <authorList>
            <person name="Bayburt H."/>
            <person name="Choi B.J."/>
            <person name="Kim J.M."/>
            <person name="Choi D.G."/>
            <person name="Jeon C.O."/>
        </authorList>
    </citation>
    <scope>NUCLEOTIDE SEQUENCE [LARGE SCALE GENOMIC DNA]</scope>
    <source>
        <strain evidence="4 5">G1-22</strain>
    </source>
</reference>
<evidence type="ECO:0000256" key="1">
    <source>
        <dbReference type="SAM" id="MobiDB-lite"/>
    </source>
</evidence>
<evidence type="ECO:0000256" key="2">
    <source>
        <dbReference type="SAM" id="Phobius"/>
    </source>
</evidence>
<evidence type="ECO:0000313" key="4">
    <source>
        <dbReference type="EMBL" id="MDC2890743.1"/>
    </source>
</evidence>
<accession>A0ABT5FHS5</accession>
<evidence type="ECO:0000259" key="3">
    <source>
        <dbReference type="Pfam" id="PF16537"/>
    </source>
</evidence>
<dbReference type="EMBL" id="JAQOMS010000002">
    <property type="protein sequence ID" value="MDC2890743.1"/>
    <property type="molecule type" value="Genomic_DNA"/>
</dbReference>
<evidence type="ECO:0000313" key="5">
    <source>
        <dbReference type="Proteomes" id="UP001528411"/>
    </source>
</evidence>
<feature type="domain" description="Type II secretion system protein GspB C-terminal" evidence="3">
    <location>
        <begin position="216"/>
        <end position="267"/>
    </location>
</feature>
<comment type="caution">
    <text evidence="4">The sequence shown here is derived from an EMBL/GenBank/DDBJ whole genome shotgun (WGS) entry which is preliminary data.</text>
</comment>
<feature type="transmembrane region" description="Helical" evidence="2">
    <location>
        <begin position="12"/>
        <end position="33"/>
    </location>
</feature>
<gene>
    <name evidence="4" type="ORF">PN838_20860</name>
</gene>
<dbReference type="InterPro" id="IPR032389">
    <property type="entry name" value="GspB_C"/>
</dbReference>
<keyword evidence="2" id="KW-1133">Transmembrane helix</keyword>
<keyword evidence="2" id="KW-0472">Membrane</keyword>
<keyword evidence="5" id="KW-1185">Reference proteome</keyword>
<dbReference type="RefSeq" id="WP_272181847.1">
    <property type="nucleotide sequence ID" value="NZ_JAQOMS010000002.1"/>
</dbReference>